<evidence type="ECO:0000313" key="2">
    <source>
        <dbReference type="Proteomes" id="UP000287651"/>
    </source>
</evidence>
<dbReference type="GO" id="GO:0006623">
    <property type="term" value="P:protein targeting to vacuole"/>
    <property type="evidence" value="ECO:0007669"/>
    <property type="project" value="TreeGrafter"/>
</dbReference>
<organism evidence="1 2">
    <name type="scientific">Ensete ventricosum</name>
    <name type="common">Abyssinian banana</name>
    <name type="synonym">Musa ensete</name>
    <dbReference type="NCBI Taxonomy" id="4639"/>
    <lineage>
        <taxon>Eukaryota</taxon>
        <taxon>Viridiplantae</taxon>
        <taxon>Streptophyta</taxon>
        <taxon>Embryophyta</taxon>
        <taxon>Tracheophyta</taxon>
        <taxon>Spermatophyta</taxon>
        <taxon>Magnoliopsida</taxon>
        <taxon>Liliopsida</taxon>
        <taxon>Zingiberales</taxon>
        <taxon>Musaceae</taxon>
        <taxon>Ensete</taxon>
    </lineage>
</organism>
<dbReference type="GO" id="GO:0043328">
    <property type="term" value="P:protein transport to vacuole involved in ubiquitin-dependent protein catabolic process via the multivesicular body sorting pathway"/>
    <property type="evidence" value="ECO:0007669"/>
    <property type="project" value="TreeGrafter"/>
</dbReference>
<name>A0A426Y4H0_ENSVE</name>
<dbReference type="GO" id="GO:0032266">
    <property type="term" value="F:phosphatidylinositol-3-phosphate binding"/>
    <property type="evidence" value="ECO:0007669"/>
    <property type="project" value="TreeGrafter"/>
</dbReference>
<dbReference type="InterPro" id="IPR013083">
    <property type="entry name" value="Znf_RING/FYVE/PHD"/>
</dbReference>
<protein>
    <submittedName>
        <fullName evidence="1">Uncharacterized protein</fullName>
    </submittedName>
</protein>
<dbReference type="PANTHER" id="PTHR47794:SF1">
    <property type="entry name" value="VACUOLAR PROTEIN SORTING-ASSOCIATED PROTEIN 27"/>
    <property type="match status" value="1"/>
</dbReference>
<proteinExistence type="predicted"/>
<dbReference type="AlphaFoldDB" id="A0A426Y4H0"/>
<feature type="non-terminal residue" evidence="1">
    <location>
        <position position="1"/>
    </location>
</feature>
<gene>
    <name evidence="1" type="ORF">B296_00028330</name>
</gene>
<dbReference type="EMBL" id="AMZH03015044">
    <property type="protein sequence ID" value="RRT46653.1"/>
    <property type="molecule type" value="Genomic_DNA"/>
</dbReference>
<dbReference type="Gene3D" id="3.30.40.10">
    <property type="entry name" value="Zinc/RING finger domain, C3HC4 (zinc finger)"/>
    <property type="match status" value="1"/>
</dbReference>
<accession>A0A426Y4H0</accession>
<dbReference type="GO" id="GO:0043130">
    <property type="term" value="F:ubiquitin binding"/>
    <property type="evidence" value="ECO:0007669"/>
    <property type="project" value="TreeGrafter"/>
</dbReference>
<dbReference type="Proteomes" id="UP000287651">
    <property type="component" value="Unassembled WGS sequence"/>
</dbReference>
<dbReference type="PANTHER" id="PTHR47794">
    <property type="entry name" value="VACUOLAR PROTEIN SORTING-ASSOCIATED PROTEIN 27"/>
    <property type="match status" value="1"/>
</dbReference>
<evidence type="ECO:0000313" key="1">
    <source>
        <dbReference type="EMBL" id="RRT46653.1"/>
    </source>
</evidence>
<comment type="caution">
    <text evidence="1">The sequence shown here is derived from an EMBL/GenBank/DDBJ whole genome shotgun (WGS) entry which is preliminary data.</text>
</comment>
<dbReference type="GO" id="GO:0033565">
    <property type="term" value="C:ESCRT-0 complex"/>
    <property type="evidence" value="ECO:0007669"/>
    <property type="project" value="TreeGrafter"/>
</dbReference>
<reference evidence="1 2" key="1">
    <citation type="journal article" date="2014" name="Agronomy (Basel)">
        <title>A Draft Genome Sequence for Ensete ventricosum, the Drought-Tolerant Tree Against Hunger.</title>
        <authorList>
            <person name="Harrison J."/>
            <person name="Moore K.A."/>
            <person name="Paszkiewicz K."/>
            <person name="Jones T."/>
            <person name="Grant M."/>
            <person name="Ambacheew D."/>
            <person name="Muzemil S."/>
            <person name="Studholme D.J."/>
        </authorList>
    </citation>
    <scope>NUCLEOTIDE SEQUENCE [LARGE SCALE GENOMIC DNA]</scope>
</reference>
<sequence length="111" mass="12541">DRRSRSEIGSMAETPPPFQEASRCVVCNCSFTTFRRRVPCSLSTEINTLFLAHKCVAHLVIFMYSIIVDVVAGHCVMNIHQTTWYLPLALPQFGLYSDVRVCSDCLNNSPR</sequence>